<sequence>MTSTGARLVAEFERMVSRDGGELVLLAEDAGTIRVGYRPGSAGPDCADDVCVLPQHELSQLMAETLRRRSPGTEIVVEVLT</sequence>
<protein>
    <submittedName>
        <fullName evidence="1">Uncharacterized protein</fullName>
    </submittedName>
</protein>
<gene>
    <name evidence="1" type="ORF">OUY24_26085</name>
</gene>
<keyword evidence="2" id="KW-1185">Reference proteome</keyword>
<dbReference type="EMBL" id="JAPNUD010000086">
    <property type="protein sequence ID" value="MDA0644113.1"/>
    <property type="molecule type" value="Genomic_DNA"/>
</dbReference>
<name>A0ABT4T3K2_9ACTN</name>
<dbReference type="RefSeq" id="WP_148031141.1">
    <property type="nucleotide sequence ID" value="NZ_BAABFD010000023.1"/>
</dbReference>
<reference evidence="1 2" key="1">
    <citation type="submission" date="2022-11" db="EMBL/GenBank/DDBJ databases">
        <title>Nonomuraea corallina sp. nov., a new species of the genus Nonomuraea isolated from sea side sediment in Thai sea.</title>
        <authorList>
            <person name="Ngamcharungchit C."/>
            <person name="Matsumoto A."/>
            <person name="Suriyachadkun C."/>
            <person name="Panbangred W."/>
            <person name="Inahashi Y."/>
            <person name="Intra B."/>
        </authorList>
    </citation>
    <scope>NUCLEOTIDE SEQUENCE [LARGE SCALE GENOMIC DNA]</scope>
    <source>
        <strain evidence="1 2">DSM 43553</strain>
    </source>
</reference>
<comment type="caution">
    <text evidence="1">The sequence shown here is derived from an EMBL/GenBank/DDBJ whole genome shotgun (WGS) entry which is preliminary data.</text>
</comment>
<dbReference type="Proteomes" id="UP001212498">
    <property type="component" value="Unassembled WGS sequence"/>
</dbReference>
<accession>A0ABT4T3K2</accession>
<organism evidence="1 2">
    <name type="scientific">Nonomuraea ferruginea</name>
    <dbReference type="NCBI Taxonomy" id="46174"/>
    <lineage>
        <taxon>Bacteria</taxon>
        <taxon>Bacillati</taxon>
        <taxon>Actinomycetota</taxon>
        <taxon>Actinomycetes</taxon>
        <taxon>Streptosporangiales</taxon>
        <taxon>Streptosporangiaceae</taxon>
        <taxon>Nonomuraea</taxon>
    </lineage>
</organism>
<evidence type="ECO:0000313" key="1">
    <source>
        <dbReference type="EMBL" id="MDA0644113.1"/>
    </source>
</evidence>
<proteinExistence type="predicted"/>
<evidence type="ECO:0000313" key="2">
    <source>
        <dbReference type="Proteomes" id="UP001212498"/>
    </source>
</evidence>